<evidence type="ECO:0000256" key="13">
    <source>
        <dbReference type="ARBA" id="ARBA00023303"/>
    </source>
</evidence>
<name>A0A9D4MA54_DREPO</name>
<evidence type="ECO:0000256" key="5">
    <source>
        <dbReference type="ARBA" id="ARBA00022673"/>
    </source>
</evidence>
<evidence type="ECO:0000256" key="10">
    <source>
        <dbReference type="ARBA" id="ARBA00023065"/>
    </source>
</evidence>
<keyword evidence="3 15" id="KW-0813">Transport</keyword>
<evidence type="ECO:0000256" key="6">
    <source>
        <dbReference type="ARBA" id="ARBA00022692"/>
    </source>
</evidence>
<keyword evidence="12" id="KW-0472">Membrane</keyword>
<protein>
    <recommendedName>
        <fullName evidence="15">Calcium uniporter protein</fullName>
    </recommendedName>
</protein>
<keyword evidence="4 15" id="KW-0109">Calcium transport</keyword>
<evidence type="ECO:0000256" key="15">
    <source>
        <dbReference type="RuleBase" id="RU367035"/>
    </source>
</evidence>
<comment type="function">
    <text evidence="15">Mitochondrial inner membrane calcium uniporter that mediates calcium uptake into mitochondria. Mitochondrial calcium homeostasis plays key roles in cellular physiology and regulates cell bioenergetics, cytoplasmic calcium signals and activation of cell death pathways.</text>
</comment>
<feature type="domain" description="Calcium uniporter protein C-terminal" evidence="16">
    <location>
        <begin position="59"/>
        <end position="111"/>
    </location>
</feature>
<evidence type="ECO:0000256" key="4">
    <source>
        <dbReference type="ARBA" id="ARBA00022568"/>
    </source>
</evidence>
<comment type="domain">
    <text evidence="15">The selectivity filter, in which calcium ions are arranged in single file, is composed of two acidic rings separated by one helical turn along the central axis of the channel pore.</text>
</comment>
<evidence type="ECO:0000256" key="8">
    <source>
        <dbReference type="ARBA" id="ARBA00022837"/>
    </source>
</evidence>
<dbReference type="PANTHER" id="PTHR13462">
    <property type="entry name" value="CALCIUM UNIPORTER PROTEIN, MITOCHONDRIAL"/>
    <property type="match status" value="1"/>
</dbReference>
<reference evidence="17" key="1">
    <citation type="journal article" date="2019" name="bioRxiv">
        <title>The Genome of the Zebra Mussel, Dreissena polymorpha: A Resource for Invasive Species Research.</title>
        <authorList>
            <person name="McCartney M.A."/>
            <person name="Auch B."/>
            <person name="Kono T."/>
            <person name="Mallez S."/>
            <person name="Zhang Y."/>
            <person name="Obille A."/>
            <person name="Becker A."/>
            <person name="Abrahante J.E."/>
            <person name="Garbe J."/>
            <person name="Badalamenti J.P."/>
            <person name="Herman A."/>
            <person name="Mangelson H."/>
            <person name="Liachko I."/>
            <person name="Sullivan S."/>
            <person name="Sone E.D."/>
            <person name="Koren S."/>
            <person name="Silverstein K.A.T."/>
            <person name="Beckman K.B."/>
            <person name="Gohl D.M."/>
        </authorList>
    </citation>
    <scope>NUCLEOTIDE SEQUENCE</scope>
    <source>
        <strain evidence="17">Duluth1</strain>
        <tissue evidence="17">Whole animal</tissue>
    </source>
</reference>
<evidence type="ECO:0000256" key="12">
    <source>
        <dbReference type="ARBA" id="ARBA00023136"/>
    </source>
</evidence>
<comment type="subcellular location">
    <subcellularLocation>
        <location evidence="1 15">Mitochondrion inner membrane</location>
        <topology evidence="1 15">Multi-pass membrane protein</topology>
    </subcellularLocation>
</comment>
<reference evidence="17" key="2">
    <citation type="submission" date="2020-11" db="EMBL/GenBank/DDBJ databases">
        <authorList>
            <person name="McCartney M.A."/>
            <person name="Auch B."/>
            <person name="Kono T."/>
            <person name="Mallez S."/>
            <person name="Becker A."/>
            <person name="Gohl D.M."/>
            <person name="Silverstein K.A.T."/>
            <person name="Koren S."/>
            <person name="Bechman K.B."/>
            <person name="Herman A."/>
            <person name="Abrahante J.E."/>
            <person name="Garbe J."/>
        </authorList>
    </citation>
    <scope>NUCLEOTIDE SEQUENCE</scope>
    <source>
        <strain evidence="17">Duluth1</strain>
        <tissue evidence="17">Whole animal</tissue>
    </source>
</reference>
<evidence type="ECO:0000256" key="3">
    <source>
        <dbReference type="ARBA" id="ARBA00022448"/>
    </source>
</evidence>
<dbReference type="InterPro" id="IPR006769">
    <property type="entry name" value="MCU_C"/>
</dbReference>
<dbReference type="AlphaFoldDB" id="A0A9D4MA54"/>
<evidence type="ECO:0000313" key="18">
    <source>
        <dbReference type="Proteomes" id="UP000828390"/>
    </source>
</evidence>
<keyword evidence="18" id="KW-1185">Reference proteome</keyword>
<evidence type="ECO:0000256" key="1">
    <source>
        <dbReference type="ARBA" id="ARBA00004448"/>
    </source>
</evidence>
<keyword evidence="7 15" id="KW-0999">Mitochondrion inner membrane</keyword>
<dbReference type="Proteomes" id="UP000828390">
    <property type="component" value="Unassembled WGS sequence"/>
</dbReference>
<dbReference type="EMBL" id="JAIWYP010000002">
    <property type="protein sequence ID" value="KAH3872515.1"/>
    <property type="molecule type" value="Genomic_DNA"/>
</dbReference>
<dbReference type="PANTHER" id="PTHR13462:SF10">
    <property type="entry name" value="CALCIUM UNIPORTER PROTEIN, MITOCHONDRIAL"/>
    <property type="match status" value="1"/>
</dbReference>
<dbReference type="GO" id="GO:1990246">
    <property type="term" value="C:uniplex complex"/>
    <property type="evidence" value="ECO:0007669"/>
    <property type="project" value="TreeGrafter"/>
</dbReference>
<keyword evidence="6" id="KW-0812">Transmembrane</keyword>
<evidence type="ECO:0000256" key="9">
    <source>
        <dbReference type="ARBA" id="ARBA00022989"/>
    </source>
</evidence>
<keyword evidence="10 15" id="KW-0406">Ion transport</keyword>
<evidence type="ECO:0000259" key="16">
    <source>
        <dbReference type="Pfam" id="PF04678"/>
    </source>
</evidence>
<gene>
    <name evidence="17" type="ORF">DPMN_035732</name>
</gene>
<keyword evidence="8 15" id="KW-0106">Calcium</keyword>
<dbReference type="GO" id="GO:0005262">
    <property type="term" value="F:calcium channel activity"/>
    <property type="evidence" value="ECO:0007669"/>
    <property type="project" value="UniProtKB-UniRule"/>
</dbReference>
<evidence type="ECO:0000256" key="7">
    <source>
        <dbReference type="ARBA" id="ARBA00022792"/>
    </source>
</evidence>
<evidence type="ECO:0000256" key="14">
    <source>
        <dbReference type="ARBA" id="ARBA00036634"/>
    </source>
</evidence>
<accession>A0A9D4MA54</accession>
<evidence type="ECO:0000313" key="17">
    <source>
        <dbReference type="EMBL" id="KAH3872515.1"/>
    </source>
</evidence>
<dbReference type="GO" id="GO:0051560">
    <property type="term" value="P:mitochondrial calcium ion homeostasis"/>
    <property type="evidence" value="ECO:0007669"/>
    <property type="project" value="UniProtKB-UniRule"/>
</dbReference>
<comment type="catalytic activity">
    <reaction evidence="14">
        <text>Ca(2+)(in) = Ca(2+)(out)</text>
        <dbReference type="Rhea" id="RHEA:29671"/>
        <dbReference type="ChEBI" id="CHEBI:29108"/>
    </reaction>
</comment>
<dbReference type="GO" id="GO:0015292">
    <property type="term" value="F:uniporter activity"/>
    <property type="evidence" value="ECO:0007669"/>
    <property type="project" value="UniProtKB-UniRule"/>
</dbReference>
<proteinExistence type="inferred from homology"/>
<keyword evidence="5 15" id="KW-0107">Calcium channel</keyword>
<keyword evidence="13 15" id="KW-0407">Ion channel</keyword>
<evidence type="ECO:0000256" key="11">
    <source>
        <dbReference type="ARBA" id="ARBA00023128"/>
    </source>
</evidence>
<keyword evidence="11 15" id="KW-0496">Mitochondrion</keyword>
<organism evidence="17 18">
    <name type="scientific">Dreissena polymorpha</name>
    <name type="common">Zebra mussel</name>
    <name type="synonym">Mytilus polymorpha</name>
    <dbReference type="NCBI Taxonomy" id="45954"/>
    <lineage>
        <taxon>Eukaryota</taxon>
        <taxon>Metazoa</taxon>
        <taxon>Spiralia</taxon>
        <taxon>Lophotrochozoa</taxon>
        <taxon>Mollusca</taxon>
        <taxon>Bivalvia</taxon>
        <taxon>Autobranchia</taxon>
        <taxon>Heteroconchia</taxon>
        <taxon>Euheterodonta</taxon>
        <taxon>Imparidentia</taxon>
        <taxon>Neoheterodontei</taxon>
        <taxon>Myida</taxon>
        <taxon>Dreissenoidea</taxon>
        <taxon>Dreissenidae</taxon>
        <taxon>Dreissena</taxon>
    </lineage>
</organism>
<keyword evidence="9" id="KW-1133">Transmembrane helix</keyword>
<comment type="caution">
    <text evidence="17">The sequence shown here is derived from an EMBL/GenBank/DDBJ whole genome shotgun (WGS) entry which is preliminary data.</text>
</comment>
<comment type="similarity">
    <text evidence="2 15">Belongs to the MCU (TC 1.A.77) family.</text>
</comment>
<dbReference type="GO" id="GO:0036444">
    <property type="term" value="P:calcium import into the mitochondrion"/>
    <property type="evidence" value="ECO:0007669"/>
    <property type="project" value="TreeGrafter"/>
</dbReference>
<dbReference type="Pfam" id="PF04678">
    <property type="entry name" value="MCU"/>
    <property type="match status" value="1"/>
</dbReference>
<evidence type="ECO:0000256" key="2">
    <source>
        <dbReference type="ARBA" id="ARBA00005653"/>
    </source>
</evidence>
<dbReference type="InterPro" id="IPR039055">
    <property type="entry name" value="MCU_fam"/>
</dbReference>
<sequence length="124" mass="14713">MSPTIVTFERLTELYSQLNVEEYQLKRERDLIQQIEEYRLQIQPYLTVMTLSLGSCSSTWFEYSWDVMEPVTYFATYAAVMGMYAYFTVCAQEYNYVDAWDREFVNKFHKPPSKRVSTSMNTTA</sequence>